<sequence>MKQKSAAAKGLFRQAIVLAIQTSIAVVVLTGYGCKKSSAAGPSDGYATGKVKDSKGGPMAGIEVIVENTLVGNHTYAAGTSDANGNYKIKLPNVGTFHASAYVKKVFNGKNYELPLDPDNNESFSNKGAVVNFQWKLSGPKPTEMEGFYGGSVYIYNHPGRYILDEHNIEFKLTPVGNLIDGSNGQALTRKSGESQTISYGRLLDIPIGRYVVTATYLTGGTRVPLTLRVLDSTSPYTAQMTIDFEPSTSAGKNTANIQYYY</sequence>
<keyword evidence="2" id="KW-1185">Reference proteome</keyword>
<gene>
    <name evidence="1" type="ORF">WAE58_20745</name>
</gene>
<dbReference type="EMBL" id="JBBEUB010000008">
    <property type="protein sequence ID" value="MEJ2904886.1"/>
    <property type="molecule type" value="Genomic_DNA"/>
</dbReference>
<reference evidence="1 2" key="1">
    <citation type="submission" date="2024-03" db="EMBL/GenBank/DDBJ databases">
        <title>Sequence of Lycoming College Course Isolates.</title>
        <authorList>
            <person name="Plotts O."/>
            <person name="Newman J."/>
        </authorList>
    </citation>
    <scope>NUCLEOTIDE SEQUENCE [LARGE SCALE GENOMIC DNA]</scope>
    <source>
        <strain evidence="1 2">CJB-3</strain>
    </source>
</reference>
<dbReference type="RefSeq" id="WP_288882676.1">
    <property type="nucleotide sequence ID" value="NZ_CBFGNQ010000008.1"/>
</dbReference>
<comment type="caution">
    <text evidence="1">The sequence shown here is derived from an EMBL/GenBank/DDBJ whole genome shotgun (WGS) entry which is preliminary data.</text>
</comment>
<protein>
    <recommendedName>
        <fullName evidence="3">Carboxypeptidase family protein</fullName>
    </recommendedName>
</protein>
<evidence type="ECO:0008006" key="3">
    <source>
        <dbReference type="Google" id="ProtNLM"/>
    </source>
</evidence>
<dbReference type="PROSITE" id="PS51257">
    <property type="entry name" value="PROKAR_LIPOPROTEIN"/>
    <property type="match status" value="1"/>
</dbReference>
<organism evidence="1 2">
    <name type="scientific">Pedobacter panaciterrae</name>
    <dbReference type="NCBI Taxonomy" id="363849"/>
    <lineage>
        <taxon>Bacteria</taxon>
        <taxon>Pseudomonadati</taxon>
        <taxon>Bacteroidota</taxon>
        <taxon>Sphingobacteriia</taxon>
        <taxon>Sphingobacteriales</taxon>
        <taxon>Sphingobacteriaceae</taxon>
        <taxon>Pedobacter</taxon>
    </lineage>
</organism>
<dbReference type="InterPro" id="IPR008969">
    <property type="entry name" value="CarboxyPept-like_regulatory"/>
</dbReference>
<evidence type="ECO:0000313" key="2">
    <source>
        <dbReference type="Proteomes" id="UP001378956"/>
    </source>
</evidence>
<name>A0ABU8NRK7_9SPHI</name>
<dbReference type="SUPFAM" id="SSF49464">
    <property type="entry name" value="Carboxypeptidase regulatory domain-like"/>
    <property type="match status" value="1"/>
</dbReference>
<accession>A0ABU8NRK7</accession>
<dbReference type="Proteomes" id="UP001378956">
    <property type="component" value="Unassembled WGS sequence"/>
</dbReference>
<evidence type="ECO:0000313" key="1">
    <source>
        <dbReference type="EMBL" id="MEJ2904886.1"/>
    </source>
</evidence>
<dbReference type="Gene3D" id="2.60.40.1120">
    <property type="entry name" value="Carboxypeptidase-like, regulatory domain"/>
    <property type="match status" value="1"/>
</dbReference>
<proteinExistence type="predicted"/>